<dbReference type="EMBL" id="JAHWGI010001250">
    <property type="protein sequence ID" value="KAK3926346.1"/>
    <property type="molecule type" value="Genomic_DNA"/>
</dbReference>
<sequence length="417" mass="46674">MDTSSTKLAMECKEDIIGKSRELAAAALTDLQSSKLNAGFMKAAKTLASDMQTHLQAEKMNHFFVILCERLLNFTHTVHSSPTSYANAFFPNSSATIVDGTIRSSLLDVLIDVFTRKFSEELLAYVLHGISDKNNTAFVTLEEWFAVTHQSTISIKFKQNMDYIGDAELCGCLFHLGQSFFRQVQAAGLNVVYREEGSEEMRSDFHALIAIAFVPEDDVEDAFDSLQEVSDPALRPVFQHVEDNYVRGRLQARRRGGRVQARGRPMFPPALWNCYSRAAQGLPRTTNTCEAWHRRLGTLVGKNHPTMPATPPPKRRTQYEVTDARVARIQARYEEYRAADDVLGYLRAIGANVAGNYLESVTLLNRMTNAMNLITETSVDSSIMREKPLAPTSSTSSVNMAGAMTFDIRFEHFVRCS</sequence>
<accession>A0AAE1LN22</accession>
<protein>
    <submittedName>
        <fullName evidence="2">5-keto-4-deoxy-D-glucarate aldolase</fullName>
    </submittedName>
</protein>
<organism evidence="2 3">
    <name type="scientific">Frankliniella fusca</name>
    <dbReference type="NCBI Taxonomy" id="407009"/>
    <lineage>
        <taxon>Eukaryota</taxon>
        <taxon>Metazoa</taxon>
        <taxon>Ecdysozoa</taxon>
        <taxon>Arthropoda</taxon>
        <taxon>Hexapoda</taxon>
        <taxon>Insecta</taxon>
        <taxon>Pterygota</taxon>
        <taxon>Neoptera</taxon>
        <taxon>Paraneoptera</taxon>
        <taxon>Thysanoptera</taxon>
        <taxon>Terebrantia</taxon>
        <taxon>Thripoidea</taxon>
        <taxon>Thripidae</taxon>
        <taxon>Frankliniella</taxon>
    </lineage>
</organism>
<dbReference type="AlphaFoldDB" id="A0AAE1LN22"/>
<reference evidence="2" key="2">
    <citation type="journal article" date="2023" name="BMC Genomics">
        <title>Pest status, molecular evolution, and epigenetic factors derived from the genome assembly of Frankliniella fusca, a thysanopteran phytovirus vector.</title>
        <authorList>
            <person name="Catto M.A."/>
            <person name="Labadie P.E."/>
            <person name="Jacobson A.L."/>
            <person name="Kennedy G.G."/>
            <person name="Srinivasan R."/>
            <person name="Hunt B.G."/>
        </authorList>
    </citation>
    <scope>NUCLEOTIDE SEQUENCE</scope>
    <source>
        <strain evidence="2">PL_HMW_Pooled</strain>
    </source>
</reference>
<evidence type="ECO:0000313" key="2">
    <source>
        <dbReference type="EMBL" id="KAK3926346.1"/>
    </source>
</evidence>
<proteinExistence type="predicted"/>
<reference evidence="2" key="1">
    <citation type="submission" date="2021-07" db="EMBL/GenBank/DDBJ databases">
        <authorList>
            <person name="Catto M.A."/>
            <person name="Jacobson A."/>
            <person name="Kennedy G."/>
            <person name="Labadie P."/>
            <person name="Hunt B.G."/>
            <person name="Srinivasan R."/>
        </authorList>
    </citation>
    <scope>NUCLEOTIDE SEQUENCE</scope>
    <source>
        <strain evidence="2">PL_HMW_Pooled</strain>
        <tissue evidence="2">Head</tissue>
    </source>
</reference>
<comment type="caution">
    <text evidence="2">The sequence shown here is derived from an EMBL/GenBank/DDBJ whole genome shotgun (WGS) entry which is preliminary data.</text>
</comment>
<keyword evidence="3" id="KW-1185">Reference proteome</keyword>
<gene>
    <name evidence="2" type="ORF">KUF71_014593</name>
</gene>
<evidence type="ECO:0000256" key="1">
    <source>
        <dbReference type="SAM" id="MobiDB-lite"/>
    </source>
</evidence>
<evidence type="ECO:0000313" key="3">
    <source>
        <dbReference type="Proteomes" id="UP001219518"/>
    </source>
</evidence>
<feature type="region of interest" description="Disordered" evidence="1">
    <location>
        <begin position="300"/>
        <end position="319"/>
    </location>
</feature>
<name>A0AAE1LN22_9NEOP</name>
<dbReference type="Proteomes" id="UP001219518">
    <property type="component" value="Unassembled WGS sequence"/>
</dbReference>